<dbReference type="GO" id="GO:0003677">
    <property type="term" value="F:DNA binding"/>
    <property type="evidence" value="ECO:0007669"/>
    <property type="project" value="UniProtKB-KW"/>
</dbReference>
<dbReference type="PANTHER" id="PTHR43537">
    <property type="entry name" value="TRANSCRIPTIONAL REGULATOR, GNTR FAMILY"/>
    <property type="match status" value="1"/>
</dbReference>
<evidence type="ECO:0000259" key="4">
    <source>
        <dbReference type="PROSITE" id="PS50949"/>
    </source>
</evidence>
<dbReference type="PANTHER" id="PTHR43537:SF20">
    <property type="entry name" value="HTH-TYPE TRANSCRIPTIONAL REPRESSOR GLAR"/>
    <property type="match status" value="1"/>
</dbReference>
<dbReference type="GO" id="GO:0003700">
    <property type="term" value="F:DNA-binding transcription factor activity"/>
    <property type="evidence" value="ECO:0007669"/>
    <property type="project" value="InterPro"/>
</dbReference>
<dbReference type="InterPro" id="IPR008920">
    <property type="entry name" value="TF_FadR/GntR_C"/>
</dbReference>
<dbReference type="CDD" id="cd07377">
    <property type="entry name" value="WHTH_GntR"/>
    <property type="match status" value="1"/>
</dbReference>
<evidence type="ECO:0000256" key="3">
    <source>
        <dbReference type="ARBA" id="ARBA00023163"/>
    </source>
</evidence>
<reference evidence="5 6" key="1">
    <citation type="submission" date="2019-12" db="EMBL/GenBank/DDBJ databases">
        <authorList>
            <person name="Li M."/>
        </authorList>
    </citation>
    <scope>NUCLEOTIDE SEQUENCE [LARGE SCALE GENOMIC DNA]</scope>
    <source>
        <strain evidence="5 6">GBMRC 2046</strain>
    </source>
</reference>
<dbReference type="PROSITE" id="PS50949">
    <property type="entry name" value="HTH_GNTR"/>
    <property type="match status" value="1"/>
</dbReference>
<evidence type="ECO:0000313" key="5">
    <source>
        <dbReference type="EMBL" id="MXN63934.1"/>
    </source>
</evidence>
<dbReference type="InterPro" id="IPR000524">
    <property type="entry name" value="Tscrpt_reg_HTH_GntR"/>
</dbReference>
<evidence type="ECO:0000313" key="6">
    <source>
        <dbReference type="Proteomes" id="UP000433101"/>
    </source>
</evidence>
<gene>
    <name evidence="5" type="ORF">GR183_03375</name>
</gene>
<evidence type="ECO:0000256" key="2">
    <source>
        <dbReference type="ARBA" id="ARBA00023125"/>
    </source>
</evidence>
<dbReference type="InterPro" id="IPR036388">
    <property type="entry name" value="WH-like_DNA-bd_sf"/>
</dbReference>
<keyword evidence="3" id="KW-0804">Transcription</keyword>
<feature type="domain" description="HTH gntR-type" evidence="4">
    <location>
        <begin position="6"/>
        <end position="73"/>
    </location>
</feature>
<dbReference type="SMART" id="SM00345">
    <property type="entry name" value="HTH_GNTR"/>
    <property type="match status" value="1"/>
</dbReference>
<protein>
    <submittedName>
        <fullName evidence="5">FCD domain-containing protein</fullName>
    </submittedName>
</protein>
<accession>A0A7X3LRU5</accession>
<dbReference type="AlphaFoldDB" id="A0A7X3LRU5"/>
<keyword evidence="2" id="KW-0238">DNA-binding</keyword>
<keyword evidence="6" id="KW-1185">Reference proteome</keyword>
<dbReference type="Pfam" id="PF00392">
    <property type="entry name" value="GntR"/>
    <property type="match status" value="1"/>
</dbReference>
<dbReference type="Proteomes" id="UP000433101">
    <property type="component" value="Unassembled WGS sequence"/>
</dbReference>
<evidence type="ECO:0000256" key="1">
    <source>
        <dbReference type="ARBA" id="ARBA00023015"/>
    </source>
</evidence>
<dbReference type="EMBL" id="WUMV01000001">
    <property type="protein sequence ID" value="MXN63934.1"/>
    <property type="molecule type" value="Genomic_DNA"/>
</dbReference>
<proteinExistence type="predicted"/>
<comment type="caution">
    <text evidence="5">The sequence shown here is derived from an EMBL/GenBank/DDBJ whole genome shotgun (WGS) entry which is preliminary data.</text>
</comment>
<dbReference type="InterPro" id="IPR036390">
    <property type="entry name" value="WH_DNA-bd_sf"/>
</dbReference>
<dbReference type="Gene3D" id="1.20.120.530">
    <property type="entry name" value="GntR ligand-binding domain-like"/>
    <property type="match status" value="1"/>
</dbReference>
<organism evidence="5 6">
    <name type="scientific">Stappia sediminis</name>
    <dbReference type="NCBI Taxonomy" id="2692190"/>
    <lineage>
        <taxon>Bacteria</taxon>
        <taxon>Pseudomonadati</taxon>
        <taxon>Pseudomonadota</taxon>
        <taxon>Alphaproteobacteria</taxon>
        <taxon>Hyphomicrobiales</taxon>
        <taxon>Stappiaceae</taxon>
        <taxon>Stappia</taxon>
    </lineage>
</organism>
<sequence>MTQQDSLKGSSLYDTMRRDIVFGRLPAGSKLALNGLRESYGVSISTIRECLNRLVAEGFVKSEGHRGFHVSPVTPEGLQEVAELRILLEAHALKRSMEAGDTQWEARIVAAHHKLHRMEQKMAAGDHAVRETWKQYDWEFHQSLISACGSAELLFLHGTVFDKYLRYQMRVLTFRGETAAMEHRQLLKAALDRDADTAERILRQHIAGGVTHALENWQD</sequence>
<dbReference type="SMART" id="SM00895">
    <property type="entry name" value="FCD"/>
    <property type="match status" value="1"/>
</dbReference>
<dbReference type="SUPFAM" id="SSF46785">
    <property type="entry name" value="Winged helix' DNA-binding domain"/>
    <property type="match status" value="1"/>
</dbReference>
<dbReference type="Gene3D" id="1.10.10.10">
    <property type="entry name" value="Winged helix-like DNA-binding domain superfamily/Winged helix DNA-binding domain"/>
    <property type="match status" value="1"/>
</dbReference>
<name>A0A7X3LRU5_9HYPH</name>
<keyword evidence="1" id="KW-0805">Transcription regulation</keyword>
<dbReference type="InterPro" id="IPR011711">
    <property type="entry name" value="GntR_C"/>
</dbReference>
<dbReference type="SUPFAM" id="SSF48008">
    <property type="entry name" value="GntR ligand-binding domain-like"/>
    <property type="match status" value="1"/>
</dbReference>
<dbReference type="Pfam" id="PF07729">
    <property type="entry name" value="FCD"/>
    <property type="match status" value="1"/>
</dbReference>